<comment type="cofactor">
    <cofactor evidence="9">
        <name>heme</name>
        <dbReference type="ChEBI" id="CHEBI:30413"/>
    </cofactor>
</comment>
<dbReference type="GO" id="GO:0020037">
    <property type="term" value="F:heme binding"/>
    <property type="evidence" value="ECO:0007669"/>
    <property type="project" value="InterPro"/>
</dbReference>
<dbReference type="InterPro" id="IPR036396">
    <property type="entry name" value="Cyt_P450_sf"/>
</dbReference>
<evidence type="ECO:0000256" key="6">
    <source>
        <dbReference type="ARBA" id="ARBA00023002"/>
    </source>
</evidence>
<dbReference type="InterPro" id="IPR001128">
    <property type="entry name" value="Cyt_P450"/>
</dbReference>
<evidence type="ECO:0000259" key="10">
    <source>
        <dbReference type="Pfam" id="PF00294"/>
    </source>
</evidence>
<dbReference type="InterPro" id="IPR011611">
    <property type="entry name" value="PfkB_dom"/>
</dbReference>
<dbReference type="CDD" id="cd01168">
    <property type="entry name" value="adenosine_kinase"/>
    <property type="match status" value="1"/>
</dbReference>
<dbReference type="PRINTS" id="PR00385">
    <property type="entry name" value="P450"/>
</dbReference>
<dbReference type="GO" id="GO:0016301">
    <property type="term" value="F:kinase activity"/>
    <property type="evidence" value="ECO:0007669"/>
    <property type="project" value="UniProtKB-KW"/>
</dbReference>
<feature type="domain" description="Carbohydrate kinase PfkB" evidence="10">
    <location>
        <begin position="89"/>
        <end position="345"/>
    </location>
</feature>
<dbReference type="CDD" id="cd11072">
    <property type="entry name" value="CYP71-like"/>
    <property type="match status" value="1"/>
</dbReference>
<dbReference type="GO" id="GO:0005506">
    <property type="term" value="F:iron ion binding"/>
    <property type="evidence" value="ECO:0007669"/>
    <property type="project" value="InterPro"/>
</dbReference>
<dbReference type="Pfam" id="PF00067">
    <property type="entry name" value="p450"/>
    <property type="match status" value="1"/>
</dbReference>
<evidence type="ECO:0000256" key="3">
    <source>
        <dbReference type="ARBA" id="ARBA00022679"/>
    </source>
</evidence>
<accession>A0A803L6V4</accession>
<dbReference type="FunFam" id="1.10.630.10:FF:000043">
    <property type="entry name" value="Cytochrome P450 99A2"/>
    <property type="match status" value="1"/>
</dbReference>
<dbReference type="InterPro" id="IPR029056">
    <property type="entry name" value="Ribokinase-like"/>
</dbReference>
<sequence length="857" mass="94764">MGVEAKVEANPISNGNSIENGNFPVVLGLQPSALVDHVARVDWSLLNHFPGEMGGSIPVAFADVERILTEVKTHISLTQDDLSPMKTLGGGSVANTIRGLSACFGVASGLVGACGDDEEGQLFMHNMNSKDVDLSKLRTKKGATAQCVCLVDAVGNRTMRPCLSEAVRLKADELIEDNFRGSKWLVMRFAAINLELIHAAVKIAKRDGLLVSLDLASFEMVRSHKSALIELLESGDIDLCFANEDEAMEVLRGKQDTSPEAALDYLATHCQWAVVTLGSKGCIAKHGKETVKISAIGEAQQCDTTGAGDLFASGFIYGLIKGLSLGDCCKVGSCSGGSVIRSLGGDVTPDNRQWMYKQMQIKDLPIPKVYLFKKQKTPTNLPPGPPKLPLIGNLHQLASKNTLPHRRLAELAAVYGPIMHLKLGEVSTVVISSPGMAREALKTHDAVLCDRPKLLMPQVVFYKSTDIALAPYGEYWRQVRKIATLELFTARRVQGFRCFREDGVMDFIKSLLPEAEAGSVINLTSKIFALSFDITLRLALNKKADDGEEFRKLVADMAALLSGFSIGDLYPSIEFISVVSGMKRKLQDIVKRVDKIMDPIIEEHLCNKRLGQNEGDEDIVDILLQFHNDNLQHHTNEFSLTTDNIKAIIIEVFSAGGETSSTTIDWAMSELLKNPRVMEKAQNEVRRVFQGKKIMIDEASLDKLVYMKLVIKETLRLHPPVPFLVPRESMERCEINGYEIPPNTRVFVNAWAIGRDPEYWQDPEVFSPERFEDSPINYRGTYYELIPFGAGRRMCPGMGLGLATVELVLAMLLYHFDWKLPHGERPQGLNMDETFGIVGRRKNDLELIPVLYSLGFK</sequence>
<proteinExistence type="inferred from homology"/>
<dbReference type="GO" id="GO:0004497">
    <property type="term" value="F:monooxygenase activity"/>
    <property type="evidence" value="ECO:0007669"/>
    <property type="project" value="UniProtKB-KW"/>
</dbReference>
<evidence type="ECO:0000256" key="8">
    <source>
        <dbReference type="ARBA" id="ARBA00023033"/>
    </source>
</evidence>
<dbReference type="Proteomes" id="UP000596660">
    <property type="component" value="Unplaced"/>
</dbReference>
<evidence type="ECO:0000313" key="11">
    <source>
        <dbReference type="EnsemblPlants" id="AUR62007593-RA:cds"/>
    </source>
</evidence>
<dbReference type="AlphaFoldDB" id="A0A803L6V4"/>
<dbReference type="SUPFAM" id="SSF48264">
    <property type="entry name" value="Cytochrome P450"/>
    <property type="match status" value="1"/>
</dbReference>
<keyword evidence="7 9" id="KW-0408">Iron</keyword>
<dbReference type="InterPro" id="IPR002401">
    <property type="entry name" value="Cyt_P450_E_grp-I"/>
</dbReference>
<keyword evidence="5" id="KW-0418">Kinase</keyword>
<evidence type="ECO:0000313" key="12">
    <source>
        <dbReference type="Proteomes" id="UP000596660"/>
    </source>
</evidence>
<dbReference type="GO" id="GO:0016705">
    <property type="term" value="F:oxidoreductase activity, acting on paired donors, with incorporation or reduction of molecular oxygen"/>
    <property type="evidence" value="ECO:0007669"/>
    <property type="project" value="InterPro"/>
</dbReference>
<evidence type="ECO:0000256" key="1">
    <source>
        <dbReference type="ARBA" id="ARBA00010617"/>
    </source>
</evidence>
<keyword evidence="8" id="KW-0503">Monooxygenase</keyword>
<dbReference type="PANTHER" id="PTHR47955">
    <property type="entry name" value="CYTOCHROME P450 FAMILY 71 PROTEIN"/>
    <property type="match status" value="1"/>
</dbReference>
<dbReference type="EnsemblPlants" id="AUR62007593-RA">
    <property type="protein sequence ID" value="AUR62007593-RA:cds"/>
    <property type="gene ID" value="AUR62007593"/>
</dbReference>
<dbReference type="Gramene" id="AUR62007593-RA">
    <property type="protein sequence ID" value="AUR62007593-RA:cds"/>
    <property type="gene ID" value="AUR62007593"/>
</dbReference>
<protein>
    <recommendedName>
        <fullName evidence="10">Carbohydrate kinase PfkB domain-containing protein</fullName>
    </recommendedName>
</protein>
<reference evidence="11" key="1">
    <citation type="journal article" date="2017" name="Nature">
        <title>The genome of Chenopodium quinoa.</title>
        <authorList>
            <person name="Jarvis D.E."/>
            <person name="Ho Y.S."/>
            <person name="Lightfoot D.J."/>
            <person name="Schmoeckel S.M."/>
            <person name="Li B."/>
            <person name="Borm T.J.A."/>
            <person name="Ohyanagi H."/>
            <person name="Mineta K."/>
            <person name="Michell C.T."/>
            <person name="Saber N."/>
            <person name="Kharbatia N.M."/>
            <person name="Rupper R.R."/>
            <person name="Sharp A.R."/>
            <person name="Dally N."/>
            <person name="Boughton B.A."/>
            <person name="Woo Y.H."/>
            <person name="Gao G."/>
            <person name="Schijlen E.G.W.M."/>
            <person name="Guo X."/>
            <person name="Momin A.A."/>
            <person name="Negrao S."/>
            <person name="Al-Babili S."/>
            <person name="Gehring C."/>
            <person name="Roessner U."/>
            <person name="Jung C."/>
            <person name="Murphy K."/>
            <person name="Arold S.T."/>
            <person name="Gojobori T."/>
            <person name="van der Linden C.G."/>
            <person name="van Loo E.N."/>
            <person name="Jellen E.N."/>
            <person name="Maughan P.J."/>
            <person name="Tester M."/>
        </authorList>
    </citation>
    <scope>NUCLEOTIDE SEQUENCE [LARGE SCALE GENOMIC DNA]</scope>
    <source>
        <strain evidence="11">cv. PI 614886</strain>
    </source>
</reference>
<dbReference type="SUPFAM" id="SSF53613">
    <property type="entry name" value="Ribokinase-like"/>
    <property type="match status" value="1"/>
</dbReference>
<name>A0A803L6V4_CHEQI</name>
<dbReference type="PRINTS" id="PR00463">
    <property type="entry name" value="EP450I"/>
</dbReference>
<keyword evidence="6" id="KW-0560">Oxidoreductase</keyword>
<feature type="binding site" description="axial binding residue" evidence="9">
    <location>
        <position position="795"/>
    </location>
    <ligand>
        <name>heme</name>
        <dbReference type="ChEBI" id="CHEBI:30413"/>
    </ligand>
    <ligandPart>
        <name>Fe</name>
        <dbReference type="ChEBI" id="CHEBI:18248"/>
    </ligandPart>
</feature>
<dbReference type="Gene3D" id="1.10.630.10">
    <property type="entry name" value="Cytochrome P450"/>
    <property type="match status" value="1"/>
</dbReference>
<dbReference type="PROSITE" id="PS00584">
    <property type="entry name" value="PFKB_KINASES_2"/>
    <property type="match status" value="1"/>
</dbReference>
<evidence type="ECO:0000256" key="2">
    <source>
        <dbReference type="ARBA" id="ARBA00022617"/>
    </source>
</evidence>
<reference evidence="11" key="2">
    <citation type="submission" date="2021-03" db="UniProtKB">
        <authorList>
            <consortium name="EnsemblPlants"/>
        </authorList>
    </citation>
    <scope>IDENTIFICATION</scope>
</reference>
<keyword evidence="12" id="KW-1185">Reference proteome</keyword>
<dbReference type="Pfam" id="PF00294">
    <property type="entry name" value="PfkB"/>
    <property type="match status" value="1"/>
</dbReference>
<evidence type="ECO:0000256" key="7">
    <source>
        <dbReference type="ARBA" id="ARBA00023004"/>
    </source>
</evidence>
<comment type="similarity">
    <text evidence="1">Belongs to the cytochrome P450 family.</text>
</comment>
<keyword evidence="3" id="KW-0808">Transferase</keyword>
<keyword evidence="2 9" id="KW-0349">Heme</keyword>
<evidence type="ECO:0000256" key="4">
    <source>
        <dbReference type="ARBA" id="ARBA00022723"/>
    </source>
</evidence>
<evidence type="ECO:0000256" key="5">
    <source>
        <dbReference type="ARBA" id="ARBA00022777"/>
    </source>
</evidence>
<dbReference type="InterPro" id="IPR002173">
    <property type="entry name" value="Carboh/pur_kinase_PfkB_CS"/>
</dbReference>
<evidence type="ECO:0000256" key="9">
    <source>
        <dbReference type="PIRSR" id="PIRSR602401-1"/>
    </source>
</evidence>
<organism evidence="11 12">
    <name type="scientific">Chenopodium quinoa</name>
    <name type="common">Quinoa</name>
    <dbReference type="NCBI Taxonomy" id="63459"/>
    <lineage>
        <taxon>Eukaryota</taxon>
        <taxon>Viridiplantae</taxon>
        <taxon>Streptophyta</taxon>
        <taxon>Embryophyta</taxon>
        <taxon>Tracheophyta</taxon>
        <taxon>Spermatophyta</taxon>
        <taxon>Magnoliopsida</taxon>
        <taxon>eudicotyledons</taxon>
        <taxon>Gunneridae</taxon>
        <taxon>Pentapetalae</taxon>
        <taxon>Caryophyllales</taxon>
        <taxon>Chenopodiaceae</taxon>
        <taxon>Chenopodioideae</taxon>
        <taxon>Atripliceae</taxon>
        <taxon>Chenopodium</taxon>
    </lineage>
</organism>
<dbReference type="PANTHER" id="PTHR47955:SF8">
    <property type="entry name" value="CYTOCHROME P450 71D11-LIKE"/>
    <property type="match status" value="1"/>
</dbReference>
<dbReference type="Gene3D" id="3.40.1190.20">
    <property type="match status" value="1"/>
</dbReference>
<dbReference type="PROSITE" id="PS00086">
    <property type="entry name" value="CYTOCHROME_P450"/>
    <property type="match status" value="1"/>
</dbReference>
<keyword evidence="4 9" id="KW-0479">Metal-binding</keyword>
<dbReference type="InterPro" id="IPR017972">
    <property type="entry name" value="Cyt_P450_CS"/>
</dbReference>